<accession>A0A644ZD60</accession>
<comment type="caution">
    <text evidence="1">The sequence shown here is derived from an EMBL/GenBank/DDBJ whole genome shotgun (WGS) entry which is preliminary data.</text>
</comment>
<evidence type="ECO:0008006" key="2">
    <source>
        <dbReference type="Google" id="ProtNLM"/>
    </source>
</evidence>
<organism evidence="1">
    <name type="scientific">bioreactor metagenome</name>
    <dbReference type="NCBI Taxonomy" id="1076179"/>
    <lineage>
        <taxon>unclassified sequences</taxon>
        <taxon>metagenomes</taxon>
        <taxon>ecological metagenomes</taxon>
    </lineage>
</organism>
<reference evidence="1" key="1">
    <citation type="submission" date="2019-08" db="EMBL/GenBank/DDBJ databases">
        <authorList>
            <person name="Kucharzyk K."/>
            <person name="Murdoch R.W."/>
            <person name="Higgins S."/>
            <person name="Loffler F."/>
        </authorList>
    </citation>
    <scope>NUCLEOTIDE SEQUENCE</scope>
</reference>
<evidence type="ECO:0000313" key="1">
    <source>
        <dbReference type="EMBL" id="MPM38815.1"/>
    </source>
</evidence>
<proteinExistence type="predicted"/>
<sequence>MKNPAHSRALEALDRMIDPVHVAATEALHEKLWAGEALPYLPCVCGDPAPDFPRYGFTESYDDVEKNFMSSLAEVYAGASLKDDRLYQIRPEYGVVNIPELFGVPSVVSDAGRSMSEGLNDRDAIRRLLDRGIPDFEGNRHNRKIREFQEFAWTELGRYENLSRYVHMTLPDTQGPFDLSCLIWGADIFLAVYDEPELVRDFMTLMTDTFIAFNRYHKPFSREPLKSAYHIAGLKLVNGGIRICDDSATLCNGDFYREAVAPCNERAFAPFDGGWLHYCGNGNHMLPAIVDMKGVHALHFGNPDMHDLLAVCRDLRPRNIVLYWSGALEQIPAAAEITGHTGLLVLLENRYAPKDRADALWRLNEVRAGRPIPKAAW</sequence>
<gene>
    <name evidence="1" type="ORF">SDC9_85445</name>
</gene>
<dbReference type="Gene3D" id="3.20.20.210">
    <property type="match status" value="1"/>
</dbReference>
<dbReference type="AlphaFoldDB" id="A0A644ZD60"/>
<dbReference type="SUPFAM" id="SSF51726">
    <property type="entry name" value="UROD/MetE-like"/>
    <property type="match status" value="1"/>
</dbReference>
<protein>
    <recommendedName>
        <fullName evidence="2">Uroporphyrinogen decarboxylase (URO-D) domain-containing protein</fullName>
    </recommendedName>
</protein>
<dbReference type="EMBL" id="VSSQ01008417">
    <property type="protein sequence ID" value="MPM38815.1"/>
    <property type="molecule type" value="Genomic_DNA"/>
</dbReference>
<dbReference type="InterPro" id="IPR038071">
    <property type="entry name" value="UROD/MetE-like_sf"/>
</dbReference>
<name>A0A644ZD60_9ZZZZ</name>